<name>A0AA36DQQ7_CYLNA</name>
<dbReference type="AlphaFoldDB" id="A0AA36DQQ7"/>
<proteinExistence type="predicted"/>
<feature type="signal peptide" evidence="1">
    <location>
        <begin position="1"/>
        <end position="19"/>
    </location>
</feature>
<feature type="chain" id="PRO_5041398379" evidence="1">
    <location>
        <begin position="20"/>
        <end position="100"/>
    </location>
</feature>
<evidence type="ECO:0000313" key="3">
    <source>
        <dbReference type="Proteomes" id="UP001176961"/>
    </source>
</evidence>
<keyword evidence="3" id="KW-1185">Reference proteome</keyword>
<dbReference type="EMBL" id="CATQJL010000001">
    <property type="protein sequence ID" value="CAJ0591255.1"/>
    <property type="molecule type" value="Genomic_DNA"/>
</dbReference>
<gene>
    <name evidence="2" type="ORF">CYNAS_LOCUS3238</name>
</gene>
<reference evidence="2" key="1">
    <citation type="submission" date="2023-07" db="EMBL/GenBank/DDBJ databases">
        <authorList>
            <consortium name="CYATHOMIX"/>
        </authorList>
    </citation>
    <scope>NUCLEOTIDE SEQUENCE</scope>
    <source>
        <strain evidence="2">N/A</strain>
    </source>
</reference>
<sequence length="100" mass="11519">MKLILLLLAFLHLSSVKSARKTAAEKAAENRRFCSEGCPYLMSFDKNPDAKIDLKEVIRKCRGKNPEAPFVVCEEFDVRCCKSLGLEKLTWKEYCEQRCK</sequence>
<protein>
    <submittedName>
        <fullName evidence="2">Uncharacterized protein</fullName>
    </submittedName>
</protein>
<accession>A0AA36DQQ7</accession>
<organism evidence="2 3">
    <name type="scientific">Cylicocyclus nassatus</name>
    <name type="common">Nematode worm</name>
    <dbReference type="NCBI Taxonomy" id="53992"/>
    <lineage>
        <taxon>Eukaryota</taxon>
        <taxon>Metazoa</taxon>
        <taxon>Ecdysozoa</taxon>
        <taxon>Nematoda</taxon>
        <taxon>Chromadorea</taxon>
        <taxon>Rhabditida</taxon>
        <taxon>Rhabditina</taxon>
        <taxon>Rhabditomorpha</taxon>
        <taxon>Strongyloidea</taxon>
        <taxon>Strongylidae</taxon>
        <taxon>Cylicocyclus</taxon>
    </lineage>
</organism>
<dbReference type="Proteomes" id="UP001176961">
    <property type="component" value="Unassembled WGS sequence"/>
</dbReference>
<comment type="caution">
    <text evidence="2">The sequence shown here is derived from an EMBL/GenBank/DDBJ whole genome shotgun (WGS) entry which is preliminary data.</text>
</comment>
<evidence type="ECO:0000313" key="2">
    <source>
        <dbReference type="EMBL" id="CAJ0591255.1"/>
    </source>
</evidence>
<keyword evidence="1" id="KW-0732">Signal</keyword>
<evidence type="ECO:0000256" key="1">
    <source>
        <dbReference type="SAM" id="SignalP"/>
    </source>
</evidence>